<evidence type="ECO:0000313" key="2">
    <source>
        <dbReference type="Proteomes" id="UP001050975"/>
    </source>
</evidence>
<dbReference type="EMBL" id="BLAY01000074">
    <property type="protein sequence ID" value="GET39791.1"/>
    <property type="molecule type" value="Genomic_DNA"/>
</dbReference>
<keyword evidence="2" id="KW-1185">Reference proteome</keyword>
<accession>A0AAV3XGE0</accession>
<name>A0AAV3XGE0_9CYAN</name>
<evidence type="ECO:0000313" key="1">
    <source>
        <dbReference type="EMBL" id="GET39791.1"/>
    </source>
</evidence>
<protein>
    <submittedName>
        <fullName evidence="1">Uncharacterized protein</fullName>
    </submittedName>
</protein>
<proteinExistence type="predicted"/>
<comment type="caution">
    <text evidence="1">The sequence shown here is derived from an EMBL/GenBank/DDBJ whole genome shotgun (WGS) entry which is preliminary data.</text>
</comment>
<gene>
    <name evidence="1" type="ORF">MiSe_45630</name>
</gene>
<dbReference type="Proteomes" id="UP001050975">
    <property type="component" value="Unassembled WGS sequence"/>
</dbReference>
<sequence length="38" mass="4319">MIEGMVPNNRYDISNNTEVLLLSLRSGKRINQIMLSTP</sequence>
<dbReference type="AlphaFoldDB" id="A0AAV3XGE0"/>
<reference evidence="1" key="1">
    <citation type="submission" date="2019-10" db="EMBL/GenBank/DDBJ databases">
        <title>Draft genome sequece of Microseira wollei NIES-4236.</title>
        <authorList>
            <person name="Yamaguchi H."/>
            <person name="Suzuki S."/>
            <person name="Kawachi M."/>
        </authorList>
    </citation>
    <scope>NUCLEOTIDE SEQUENCE</scope>
    <source>
        <strain evidence="1">NIES-4236</strain>
    </source>
</reference>
<organism evidence="1 2">
    <name type="scientific">Microseira wollei NIES-4236</name>
    <dbReference type="NCBI Taxonomy" id="2530354"/>
    <lineage>
        <taxon>Bacteria</taxon>
        <taxon>Bacillati</taxon>
        <taxon>Cyanobacteriota</taxon>
        <taxon>Cyanophyceae</taxon>
        <taxon>Oscillatoriophycideae</taxon>
        <taxon>Aerosakkonematales</taxon>
        <taxon>Aerosakkonemataceae</taxon>
        <taxon>Microseira</taxon>
    </lineage>
</organism>